<organism evidence="7 8">
    <name type="scientific">Streptomyces lateritius</name>
    <dbReference type="NCBI Taxonomy" id="67313"/>
    <lineage>
        <taxon>Bacteria</taxon>
        <taxon>Bacillati</taxon>
        <taxon>Actinomycetota</taxon>
        <taxon>Actinomycetes</taxon>
        <taxon>Kitasatosporales</taxon>
        <taxon>Streptomycetaceae</taxon>
        <taxon>Streptomyces</taxon>
    </lineage>
</organism>
<feature type="domain" description="O-methyltransferase dimerisation" evidence="6">
    <location>
        <begin position="49"/>
        <end position="123"/>
    </location>
</feature>
<keyword evidence="2" id="KW-0808">Transferase</keyword>
<dbReference type="Pfam" id="PF08100">
    <property type="entry name" value="Dimerisation"/>
    <property type="match status" value="1"/>
</dbReference>
<keyword evidence="3" id="KW-0949">S-adenosyl-L-methionine</keyword>
<keyword evidence="1 7" id="KW-0489">Methyltransferase</keyword>
<evidence type="ECO:0000313" key="7">
    <source>
        <dbReference type="EMBL" id="MFF8277574.1"/>
    </source>
</evidence>
<protein>
    <submittedName>
        <fullName evidence="7">Methyltransferase</fullName>
    </submittedName>
</protein>
<dbReference type="InterPro" id="IPR036388">
    <property type="entry name" value="WH-like_DNA-bd_sf"/>
</dbReference>
<dbReference type="InterPro" id="IPR012967">
    <property type="entry name" value="COMT_dimerisation"/>
</dbReference>
<dbReference type="PIRSF" id="PIRSF005739">
    <property type="entry name" value="O-mtase"/>
    <property type="match status" value="1"/>
</dbReference>
<gene>
    <name evidence="7" type="ORF">ACF05T_15905</name>
</gene>
<evidence type="ECO:0000259" key="5">
    <source>
        <dbReference type="Pfam" id="PF00891"/>
    </source>
</evidence>
<dbReference type="Pfam" id="PF00891">
    <property type="entry name" value="Methyltransf_2"/>
    <property type="match status" value="1"/>
</dbReference>
<dbReference type="CDD" id="cd02440">
    <property type="entry name" value="AdoMet_MTases"/>
    <property type="match status" value="1"/>
</dbReference>
<feature type="domain" description="O-methyltransferase C-terminal" evidence="5">
    <location>
        <begin position="147"/>
        <end position="354"/>
    </location>
</feature>
<accession>A0ABW6YCL6</accession>
<dbReference type="GO" id="GO:0032259">
    <property type="term" value="P:methylation"/>
    <property type="evidence" value="ECO:0007669"/>
    <property type="project" value="UniProtKB-KW"/>
</dbReference>
<evidence type="ECO:0000259" key="6">
    <source>
        <dbReference type="Pfam" id="PF08100"/>
    </source>
</evidence>
<dbReference type="InterPro" id="IPR036390">
    <property type="entry name" value="WH_DNA-bd_sf"/>
</dbReference>
<feature type="compositionally biased region" description="Low complexity" evidence="4">
    <location>
        <begin position="1"/>
        <end position="14"/>
    </location>
</feature>
<dbReference type="EMBL" id="JBIBSM010000007">
    <property type="protein sequence ID" value="MFF8277574.1"/>
    <property type="molecule type" value="Genomic_DNA"/>
</dbReference>
<evidence type="ECO:0000256" key="2">
    <source>
        <dbReference type="ARBA" id="ARBA00022679"/>
    </source>
</evidence>
<dbReference type="Gene3D" id="3.40.50.150">
    <property type="entry name" value="Vaccinia Virus protein VP39"/>
    <property type="match status" value="1"/>
</dbReference>
<proteinExistence type="predicted"/>
<dbReference type="RefSeq" id="WP_391934849.1">
    <property type="nucleotide sequence ID" value="NZ_JBIBSM010000007.1"/>
</dbReference>
<evidence type="ECO:0000313" key="8">
    <source>
        <dbReference type="Proteomes" id="UP001603013"/>
    </source>
</evidence>
<evidence type="ECO:0000256" key="1">
    <source>
        <dbReference type="ARBA" id="ARBA00022603"/>
    </source>
</evidence>
<comment type="caution">
    <text evidence="7">The sequence shown here is derived from an EMBL/GenBank/DDBJ whole genome shotgun (WGS) entry which is preliminary data.</text>
</comment>
<feature type="region of interest" description="Disordered" evidence="4">
    <location>
        <begin position="1"/>
        <end position="38"/>
    </location>
</feature>
<reference evidence="7 8" key="1">
    <citation type="submission" date="2024-10" db="EMBL/GenBank/DDBJ databases">
        <title>The Natural Products Discovery Center: Release of the First 8490 Sequenced Strains for Exploring Actinobacteria Biosynthetic Diversity.</title>
        <authorList>
            <person name="Kalkreuter E."/>
            <person name="Kautsar S.A."/>
            <person name="Yang D."/>
            <person name="Bader C.D."/>
            <person name="Teijaro C.N."/>
            <person name="Fluegel L."/>
            <person name="Davis C.M."/>
            <person name="Simpson J.R."/>
            <person name="Lauterbach L."/>
            <person name="Steele A.D."/>
            <person name="Gui C."/>
            <person name="Meng S."/>
            <person name="Li G."/>
            <person name="Viehrig K."/>
            <person name="Ye F."/>
            <person name="Su P."/>
            <person name="Kiefer A.F."/>
            <person name="Nichols A."/>
            <person name="Cepeda A.J."/>
            <person name="Yan W."/>
            <person name="Fan B."/>
            <person name="Jiang Y."/>
            <person name="Adhikari A."/>
            <person name="Zheng C.-J."/>
            <person name="Schuster L."/>
            <person name="Cowan T.M."/>
            <person name="Smanski M.J."/>
            <person name="Chevrette M.G."/>
            <person name="De Carvalho L.P.S."/>
            <person name="Shen B."/>
        </authorList>
    </citation>
    <scope>NUCLEOTIDE SEQUENCE [LARGE SCALE GENOMIC DNA]</scope>
    <source>
        <strain evidence="7 8">NPDC015755</strain>
    </source>
</reference>
<evidence type="ECO:0000256" key="4">
    <source>
        <dbReference type="SAM" id="MobiDB-lite"/>
    </source>
</evidence>
<dbReference type="SUPFAM" id="SSF46785">
    <property type="entry name" value="Winged helix' DNA-binding domain"/>
    <property type="match status" value="1"/>
</dbReference>
<dbReference type="InterPro" id="IPR016461">
    <property type="entry name" value="COMT-like"/>
</dbReference>
<keyword evidence="8" id="KW-1185">Reference proteome</keyword>
<dbReference type="PROSITE" id="PS51683">
    <property type="entry name" value="SAM_OMT_II"/>
    <property type="match status" value="1"/>
</dbReference>
<sequence>MTAPQQPGGPRQPGTHAPGTPGLGTHVPGTRLPGSELPGDVPAPVRMYEMLYSSLVSQLLVAVAELGVADAIGDEVRHIDEIAERTETDPGALYRGLRALASVGVFTEVEPRTFGLTPLAATLRSDVPGSMRDLARYVGMPERQRSFGSLAHSLRTGKPSFDEVHGTDWWTYFAAHPELAAVFNSAMSSMSVMVNSGVLDVYDLSDVRRLVDVGAGRGRLVGALLQRYPLMTAVAYDLPRVVPEAEAVLAELGVSDRAECVGGDFLTSVPEGGDTYVVSWTIHDWDDGDAVAMLRNIRRAMGHSGQLIVIDEVIPEGDTPHFGKFEDIVMLSLLTGHLRTESEFVDLFDKAGFRLKEIRPTRSSTSVIVAVPA</sequence>
<dbReference type="Gene3D" id="1.10.10.10">
    <property type="entry name" value="Winged helix-like DNA-binding domain superfamily/Winged helix DNA-binding domain"/>
    <property type="match status" value="1"/>
</dbReference>
<dbReference type="InterPro" id="IPR001077">
    <property type="entry name" value="COMT_C"/>
</dbReference>
<dbReference type="Proteomes" id="UP001603013">
    <property type="component" value="Unassembled WGS sequence"/>
</dbReference>
<name>A0ABW6YCL6_9ACTN</name>
<evidence type="ECO:0000256" key="3">
    <source>
        <dbReference type="ARBA" id="ARBA00022691"/>
    </source>
</evidence>
<dbReference type="PANTHER" id="PTHR43712">
    <property type="entry name" value="PUTATIVE (AFU_ORTHOLOGUE AFUA_4G14580)-RELATED"/>
    <property type="match status" value="1"/>
</dbReference>
<dbReference type="SUPFAM" id="SSF53335">
    <property type="entry name" value="S-adenosyl-L-methionine-dependent methyltransferases"/>
    <property type="match status" value="1"/>
</dbReference>
<dbReference type="InterPro" id="IPR029063">
    <property type="entry name" value="SAM-dependent_MTases_sf"/>
</dbReference>
<dbReference type="GO" id="GO:0008168">
    <property type="term" value="F:methyltransferase activity"/>
    <property type="evidence" value="ECO:0007669"/>
    <property type="project" value="UniProtKB-KW"/>
</dbReference>
<dbReference type="PANTHER" id="PTHR43712:SF2">
    <property type="entry name" value="O-METHYLTRANSFERASE CICE"/>
    <property type="match status" value="1"/>
</dbReference>